<dbReference type="InterPro" id="IPR037914">
    <property type="entry name" value="SpoVT-AbrB_sf"/>
</dbReference>
<dbReference type="SUPFAM" id="SSF89447">
    <property type="entry name" value="AbrB/MazE/MraZ-like"/>
    <property type="match status" value="1"/>
</dbReference>
<keyword evidence="1" id="KW-0238">DNA-binding</keyword>
<reference evidence="3 4" key="1">
    <citation type="submission" date="2020-07" db="EMBL/GenBank/DDBJ databases">
        <title>Sequencing the genomes of 1000 actinobacteria strains.</title>
        <authorList>
            <person name="Klenk H.-P."/>
        </authorList>
    </citation>
    <scope>NUCLEOTIDE SEQUENCE [LARGE SCALE GENOMIC DNA]</scope>
    <source>
        <strain evidence="3 4">DSM 45927</strain>
    </source>
</reference>
<dbReference type="SMART" id="SM00966">
    <property type="entry name" value="SpoVT_AbrB"/>
    <property type="match status" value="1"/>
</dbReference>
<dbReference type="PROSITE" id="PS51740">
    <property type="entry name" value="SPOVT_ABRB"/>
    <property type="match status" value="1"/>
</dbReference>
<dbReference type="Proteomes" id="UP000575985">
    <property type="component" value="Unassembled WGS sequence"/>
</dbReference>
<evidence type="ECO:0000313" key="4">
    <source>
        <dbReference type="Proteomes" id="UP000575985"/>
    </source>
</evidence>
<dbReference type="Pfam" id="PF04014">
    <property type="entry name" value="MazE_antitoxin"/>
    <property type="match status" value="1"/>
</dbReference>
<dbReference type="AlphaFoldDB" id="A0A853BLM4"/>
<dbReference type="RefSeq" id="WP_246425062.1">
    <property type="nucleotide sequence ID" value="NZ_JACCFO010000001.1"/>
</dbReference>
<comment type="caution">
    <text evidence="3">The sequence shown here is derived from an EMBL/GenBank/DDBJ whole genome shotgun (WGS) entry which is preliminary data.</text>
</comment>
<sequence length="97" mass="11413">MSIRERRRRATMRRRNQLTVPAEIVEALHIREGDEVEFTVDANGDVHLRGLMVVPADQRWYWTDDWQRGEREASEQIEAGEGAVYDHVDAMFDDLDR</sequence>
<name>A0A853BLM4_9ACTN</name>
<dbReference type="NCBIfam" id="TIGR01439">
    <property type="entry name" value="lp_hng_hel_AbrB"/>
    <property type="match status" value="1"/>
</dbReference>
<evidence type="ECO:0000313" key="3">
    <source>
        <dbReference type="EMBL" id="NYI96123.1"/>
    </source>
</evidence>
<protein>
    <submittedName>
        <fullName evidence="3">AbrB family looped-hinge helix DNA binding protein</fullName>
    </submittedName>
</protein>
<accession>A0A853BLM4</accession>
<feature type="domain" description="SpoVT-AbrB" evidence="2">
    <location>
        <begin position="7"/>
        <end position="53"/>
    </location>
</feature>
<dbReference type="InterPro" id="IPR007159">
    <property type="entry name" value="SpoVT-AbrB_dom"/>
</dbReference>
<gene>
    <name evidence="3" type="ORF">HNR12_002400</name>
</gene>
<dbReference type="Gene3D" id="2.10.260.10">
    <property type="match status" value="1"/>
</dbReference>
<dbReference type="EMBL" id="JACCFO010000001">
    <property type="protein sequence ID" value="NYI96123.1"/>
    <property type="molecule type" value="Genomic_DNA"/>
</dbReference>
<keyword evidence="4" id="KW-1185">Reference proteome</keyword>
<proteinExistence type="predicted"/>
<dbReference type="GO" id="GO:0003677">
    <property type="term" value="F:DNA binding"/>
    <property type="evidence" value="ECO:0007669"/>
    <property type="project" value="UniProtKB-UniRule"/>
</dbReference>
<evidence type="ECO:0000256" key="1">
    <source>
        <dbReference type="PROSITE-ProRule" id="PRU01076"/>
    </source>
</evidence>
<organism evidence="3 4">
    <name type="scientific">Streptomonospora nanhaiensis</name>
    <dbReference type="NCBI Taxonomy" id="1323731"/>
    <lineage>
        <taxon>Bacteria</taxon>
        <taxon>Bacillati</taxon>
        <taxon>Actinomycetota</taxon>
        <taxon>Actinomycetes</taxon>
        <taxon>Streptosporangiales</taxon>
        <taxon>Nocardiopsidaceae</taxon>
        <taxon>Streptomonospora</taxon>
    </lineage>
</organism>
<evidence type="ECO:0000259" key="2">
    <source>
        <dbReference type="PROSITE" id="PS51740"/>
    </source>
</evidence>